<dbReference type="PANTHER" id="PTHR10773">
    <property type="entry name" value="DNA-DIRECTED RNA POLYMERASES I, II, AND III SUBUNIT RPABC2"/>
    <property type="match status" value="1"/>
</dbReference>
<reference evidence="3" key="1">
    <citation type="submission" date="2023-01" db="EMBL/GenBank/DDBJ databases">
        <title>Key to firefly adult light organ development and bioluminescence: homeobox transcription factors regulate luciferase expression and transportation to peroxisome.</title>
        <authorList>
            <person name="Fu X."/>
        </authorList>
    </citation>
    <scope>NUCLEOTIDE SEQUENCE [LARGE SCALE GENOMIC DNA]</scope>
</reference>
<proteinExistence type="predicted"/>
<comment type="caution">
    <text evidence="2">The sequence shown here is derived from an EMBL/GenBank/DDBJ whole genome shotgun (WGS) entry which is preliminary data.</text>
</comment>
<dbReference type="PANTHER" id="PTHR10773:SF19">
    <property type="match status" value="1"/>
</dbReference>
<name>A0AAN7SLM1_9COLE</name>
<evidence type="ECO:0000313" key="3">
    <source>
        <dbReference type="Proteomes" id="UP001353858"/>
    </source>
</evidence>
<protein>
    <recommendedName>
        <fullName evidence="1">DUF7869 domain-containing protein</fullName>
    </recommendedName>
</protein>
<dbReference type="EMBL" id="JARPUR010000001">
    <property type="protein sequence ID" value="KAK4885764.1"/>
    <property type="molecule type" value="Genomic_DNA"/>
</dbReference>
<dbReference type="Proteomes" id="UP001353858">
    <property type="component" value="Unassembled WGS sequence"/>
</dbReference>
<organism evidence="2 3">
    <name type="scientific">Aquatica leii</name>
    <dbReference type="NCBI Taxonomy" id="1421715"/>
    <lineage>
        <taxon>Eukaryota</taxon>
        <taxon>Metazoa</taxon>
        <taxon>Ecdysozoa</taxon>
        <taxon>Arthropoda</taxon>
        <taxon>Hexapoda</taxon>
        <taxon>Insecta</taxon>
        <taxon>Pterygota</taxon>
        <taxon>Neoptera</taxon>
        <taxon>Endopterygota</taxon>
        <taxon>Coleoptera</taxon>
        <taxon>Polyphaga</taxon>
        <taxon>Elateriformia</taxon>
        <taxon>Elateroidea</taxon>
        <taxon>Lampyridae</taxon>
        <taxon>Luciolinae</taxon>
        <taxon>Aquatica</taxon>
    </lineage>
</organism>
<feature type="domain" description="DUF7869" evidence="1">
    <location>
        <begin position="270"/>
        <end position="335"/>
    </location>
</feature>
<evidence type="ECO:0000259" key="1">
    <source>
        <dbReference type="Pfam" id="PF25273"/>
    </source>
</evidence>
<feature type="non-terminal residue" evidence="2">
    <location>
        <position position="1"/>
    </location>
</feature>
<accession>A0AAN7SLM1</accession>
<gene>
    <name evidence="2" type="ORF">RN001_002035</name>
</gene>
<dbReference type="InterPro" id="IPR057191">
    <property type="entry name" value="DUF7869"/>
</dbReference>
<sequence>NIRLRPRRSPNSRRKFILKYFCPDQDGNNQEVCKVFFMSTLGYNKKCDKRLRTVVKNTNDDDLQATPDFRDRHIPHNKIDKTRIVNHINSFRPSISHYRRERALNRKYLPTDLNVQIMFKCFKSANKDFICSYEHYRKTVQEMNISFVKLNHEECFACKQYFLHEKNSLYKRDDPKSDCPVLKQKLTKLANTMLMTKTTPVIMLPRYESLKEVIFTGRITAFNESSVPVGTKQRNKNAIAVIWHEGAAGRSKYDIISTFHSFFLRYRDDKHIILWLDNCLAQNKNWTLLAFFVNIVNSNICNVQKFEIKYFEPGHTFMSADLFHHQVEMSLKRQQKVFDFADFEEC</sequence>
<dbReference type="Pfam" id="PF25273">
    <property type="entry name" value="DUF7869"/>
    <property type="match status" value="1"/>
</dbReference>
<dbReference type="AlphaFoldDB" id="A0AAN7SLM1"/>
<evidence type="ECO:0000313" key="2">
    <source>
        <dbReference type="EMBL" id="KAK4885764.1"/>
    </source>
</evidence>
<keyword evidence="3" id="KW-1185">Reference proteome</keyword>
<feature type="non-terminal residue" evidence="2">
    <location>
        <position position="346"/>
    </location>
</feature>